<dbReference type="PANTHER" id="PTHR48006:SF81">
    <property type="entry name" value="PROTEIN KINASE DOMAIN-CONTAINING PROTEIN"/>
    <property type="match status" value="1"/>
</dbReference>
<keyword evidence="13" id="KW-1133">Transmembrane helix</keyword>
<evidence type="ECO:0000256" key="8">
    <source>
        <dbReference type="ARBA" id="ARBA00022840"/>
    </source>
</evidence>
<evidence type="ECO:0000256" key="14">
    <source>
        <dbReference type="SAM" id="SignalP"/>
    </source>
</evidence>
<comment type="catalytic activity">
    <reaction evidence="12">
        <text>L-seryl-[protein] + ATP = O-phospho-L-seryl-[protein] + ADP + H(+)</text>
        <dbReference type="Rhea" id="RHEA:17989"/>
        <dbReference type="Rhea" id="RHEA-COMP:9863"/>
        <dbReference type="Rhea" id="RHEA-COMP:11604"/>
        <dbReference type="ChEBI" id="CHEBI:15378"/>
        <dbReference type="ChEBI" id="CHEBI:29999"/>
        <dbReference type="ChEBI" id="CHEBI:30616"/>
        <dbReference type="ChEBI" id="CHEBI:83421"/>
        <dbReference type="ChEBI" id="CHEBI:456216"/>
        <dbReference type="EC" id="2.7.11.1"/>
    </reaction>
</comment>
<evidence type="ECO:0000256" key="7">
    <source>
        <dbReference type="ARBA" id="ARBA00022741"/>
    </source>
</evidence>
<evidence type="ECO:0000313" key="16">
    <source>
        <dbReference type="EMBL" id="CAK7351855.1"/>
    </source>
</evidence>
<keyword evidence="10" id="KW-0325">Glycoprotein</keyword>
<keyword evidence="3" id="KW-0723">Serine/threonine-protein kinase</keyword>
<name>A0AAV1SLL7_9ROSI</name>
<dbReference type="Pfam" id="PF00560">
    <property type="entry name" value="LRR_1"/>
    <property type="match status" value="2"/>
</dbReference>
<evidence type="ECO:0000256" key="2">
    <source>
        <dbReference type="ARBA" id="ARBA00012513"/>
    </source>
</evidence>
<keyword evidence="7" id="KW-0547">Nucleotide-binding</keyword>
<dbReference type="Pfam" id="PF11721">
    <property type="entry name" value="Malectin"/>
    <property type="match status" value="1"/>
</dbReference>
<dbReference type="InterPro" id="IPR021720">
    <property type="entry name" value="Malectin_dom"/>
</dbReference>
<dbReference type="PANTHER" id="PTHR48006">
    <property type="entry name" value="LEUCINE-RICH REPEAT-CONTAINING PROTEIN DDB_G0281931-RELATED"/>
    <property type="match status" value="1"/>
</dbReference>
<evidence type="ECO:0000256" key="13">
    <source>
        <dbReference type="SAM" id="Phobius"/>
    </source>
</evidence>
<evidence type="ECO:0000256" key="10">
    <source>
        <dbReference type="ARBA" id="ARBA00023180"/>
    </source>
</evidence>
<sequence>MSFSRLLLTSFIVFCLPIFAFGAALLPVDEVEALRDVAKIIGKTDWNFSADPCGGQWGWVDPNPAKRSENGVTCNCTFSNGTICHVVSIVLKFQNFEGNLPTNLGRFPYLQEIDLTRNYLKGTIPQEWGTTQLVNISIIANRLTGPIPKEIGNISTLAIFTVEFNQLSGVLPQELGNLARIEKLQLSSNNFTGLLPATFSKLTTLKDLGIQGSGLSGPIPTGIALLGEMTDLRISDLGNESESSFPQLSSMKNLKTLILRSCNIIGSIPDYVGELTDLITLLISGCSNSMVIDMLLLATEFYSFHINCGGKEATIGGNKYEDDTDPAGPSSFYQSRTNWAVSTTGHFMDDDSNSDTFTGTNATKLSANTSALYMDARLAPISLTYYGFCMGNGNYTVFLHFAEIMFTNDRTFNSLGRRFFDIYIQGKLVQKDFSIQNEAGGVGKAIIKNFTAVVTGNTLEMRFYWAGKGTTRLPVGGVYGPLISAISVTPDFIPPSEKSSSTSTYAGTVVGIVVAVVVVIVLILGILWWKGCFGQKISMHHGIV</sequence>
<gene>
    <name evidence="16" type="ORF">DCAF_LOCUS24031</name>
</gene>
<dbReference type="InterPro" id="IPR032675">
    <property type="entry name" value="LRR_dom_sf"/>
</dbReference>
<dbReference type="EC" id="2.7.11.1" evidence="2"/>
<accession>A0AAV1SLL7</accession>
<dbReference type="AlphaFoldDB" id="A0AAV1SLL7"/>
<dbReference type="SUPFAM" id="SSF52058">
    <property type="entry name" value="L domain-like"/>
    <property type="match status" value="1"/>
</dbReference>
<dbReference type="FunFam" id="3.80.10.10:FF:000452">
    <property type="entry name" value="Probable LRR receptor-like serine/threonine-protein kinase RFK1"/>
    <property type="match status" value="1"/>
</dbReference>
<keyword evidence="5" id="KW-0808">Transferase</keyword>
<dbReference type="Gene3D" id="3.80.10.10">
    <property type="entry name" value="Ribonuclease Inhibitor"/>
    <property type="match status" value="2"/>
</dbReference>
<feature type="signal peptide" evidence="14">
    <location>
        <begin position="1"/>
        <end position="22"/>
    </location>
</feature>
<evidence type="ECO:0000256" key="4">
    <source>
        <dbReference type="ARBA" id="ARBA00022553"/>
    </source>
</evidence>
<feature type="domain" description="Malectin" evidence="15">
    <location>
        <begin position="303"/>
        <end position="486"/>
    </location>
</feature>
<dbReference type="GO" id="GO:0016020">
    <property type="term" value="C:membrane"/>
    <property type="evidence" value="ECO:0007669"/>
    <property type="project" value="UniProtKB-SubCell"/>
</dbReference>
<keyword evidence="17" id="KW-1185">Reference proteome</keyword>
<comment type="subcellular location">
    <subcellularLocation>
        <location evidence="1">Membrane</location>
        <topology evidence="1">Single-pass type I membrane protein</topology>
    </subcellularLocation>
</comment>
<evidence type="ECO:0000256" key="12">
    <source>
        <dbReference type="ARBA" id="ARBA00048679"/>
    </source>
</evidence>
<proteinExistence type="predicted"/>
<feature type="chain" id="PRO_5043572880" description="non-specific serine/threonine protein kinase" evidence="14">
    <location>
        <begin position="23"/>
        <end position="544"/>
    </location>
</feature>
<keyword evidence="8" id="KW-0067">ATP-binding</keyword>
<evidence type="ECO:0000256" key="1">
    <source>
        <dbReference type="ARBA" id="ARBA00004479"/>
    </source>
</evidence>
<keyword evidence="13" id="KW-0472">Membrane</keyword>
<keyword evidence="4" id="KW-0597">Phosphoprotein</keyword>
<dbReference type="GO" id="GO:0005524">
    <property type="term" value="F:ATP binding"/>
    <property type="evidence" value="ECO:0007669"/>
    <property type="project" value="UniProtKB-KW"/>
</dbReference>
<evidence type="ECO:0000313" key="17">
    <source>
        <dbReference type="Proteomes" id="UP001314170"/>
    </source>
</evidence>
<comment type="catalytic activity">
    <reaction evidence="11">
        <text>L-threonyl-[protein] + ATP = O-phospho-L-threonyl-[protein] + ADP + H(+)</text>
        <dbReference type="Rhea" id="RHEA:46608"/>
        <dbReference type="Rhea" id="RHEA-COMP:11060"/>
        <dbReference type="Rhea" id="RHEA-COMP:11605"/>
        <dbReference type="ChEBI" id="CHEBI:15378"/>
        <dbReference type="ChEBI" id="CHEBI:30013"/>
        <dbReference type="ChEBI" id="CHEBI:30616"/>
        <dbReference type="ChEBI" id="CHEBI:61977"/>
        <dbReference type="ChEBI" id="CHEBI:456216"/>
        <dbReference type="EC" id="2.7.11.1"/>
    </reaction>
</comment>
<evidence type="ECO:0000256" key="3">
    <source>
        <dbReference type="ARBA" id="ARBA00022527"/>
    </source>
</evidence>
<dbReference type="GO" id="GO:0004674">
    <property type="term" value="F:protein serine/threonine kinase activity"/>
    <property type="evidence" value="ECO:0007669"/>
    <property type="project" value="UniProtKB-KW"/>
</dbReference>
<comment type="caution">
    <text evidence="16">The sequence shown here is derived from an EMBL/GenBank/DDBJ whole genome shotgun (WGS) entry which is preliminary data.</text>
</comment>
<keyword evidence="13" id="KW-0812">Transmembrane</keyword>
<evidence type="ECO:0000256" key="5">
    <source>
        <dbReference type="ARBA" id="ARBA00022679"/>
    </source>
</evidence>
<evidence type="ECO:0000256" key="6">
    <source>
        <dbReference type="ARBA" id="ARBA00022729"/>
    </source>
</evidence>
<dbReference type="EMBL" id="CAWUPB010001189">
    <property type="protein sequence ID" value="CAK7351855.1"/>
    <property type="molecule type" value="Genomic_DNA"/>
</dbReference>
<reference evidence="16 17" key="1">
    <citation type="submission" date="2024-01" db="EMBL/GenBank/DDBJ databases">
        <authorList>
            <person name="Waweru B."/>
        </authorList>
    </citation>
    <scope>NUCLEOTIDE SEQUENCE [LARGE SCALE GENOMIC DNA]</scope>
</reference>
<dbReference type="InterPro" id="IPR051824">
    <property type="entry name" value="LRR_Rcpt-Like_S/T_Kinase"/>
</dbReference>
<keyword evidence="3" id="KW-0418">Kinase</keyword>
<protein>
    <recommendedName>
        <fullName evidence="2">non-specific serine/threonine protein kinase</fullName>
        <ecNumber evidence="2">2.7.11.1</ecNumber>
    </recommendedName>
</protein>
<feature type="transmembrane region" description="Helical" evidence="13">
    <location>
        <begin position="505"/>
        <end position="529"/>
    </location>
</feature>
<dbReference type="Gene3D" id="2.60.120.430">
    <property type="entry name" value="Galactose-binding lectin"/>
    <property type="match status" value="1"/>
</dbReference>
<keyword evidence="9" id="KW-0675">Receptor</keyword>
<organism evidence="16 17">
    <name type="scientific">Dovyalis caffra</name>
    <dbReference type="NCBI Taxonomy" id="77055"/>
    <lineage>
        <taxon>Eukaryota</taxon>
        <taxon>Viridiplantae</taxon>
        <taxon>Streptophyta</taxon>
        <taxon>Embryophyta</taxon>
        <taxon>Tracheophyta</taxon>
        <taxon>Spermatophyta</taxon>
        <taxon>Magnoliopsida</taxon>
        <taxon>eudicotyledons</taxon>
        <taxon>Gunneridae</taxon>
        <taxon>Pentapetalae</taxon>
        <taxon>rosids</taxon>
        <taxon>fabids</taxon>
        <taxon>Malpighiales</taxon>
        <taxon>Salicaceae</taxon>
        <taxon>Flacourtieae</taxon>
        <taxon>Dovyalis</taxon>
    </lineage>
</organism>
<evidence type="ECO:0000256" key="9">
    <source>
        <dbReference type="ARBA" id="ARBA00023170"/>
    </source>
</evidence>
<dbReference type="Proteomes" id="UP001314170">
    <property type="component" value="Unassembled WGS sequence"/>
</dbReference>
<evidence type="ECO:0000259" key="15">
    <source>
        <dbReference type="Pfam" id="PF11721"/>
    </source>
</evidence>
<dbReference type="FunFam" id="2.60.120.430:FF:000004">
    <property type="entry name" value="Putative leucine-rich repeat receptor-like serine/threonine-protein kinase"/>
    <property type="match status" value="1"/>
</dbReference>
<evidence type="ECO:0000256" key="11">
    <source>
        <dbReference type="ARBA" id="ARBA00047899"/>
    </source>
</evidence>
<dbReference type="InterPro" id="IPR001611">
    <property type="entry name" value="Leu-rich_rpt"/>
</dbReference>
<keyword evidence="6 14" id="KW-0732">Signal</keyword>